<dbReference type="KEGG" id="pbs:Plabr_4222"/>
<dbReference type="Gene3D" id="2.60.120.260">
    <property type="entry name" value="Galactose-binding domain-like"/>
    <property type="match status" value="2"/>
</dbReference>
<feature type="domain" description="F5/8 type C" evidence="3">
    <location>
        <begin position="616"/>
        <end position="727"/>
    </location>
</feature>
<dbReference type="RefSeq" id="WP_013630500.1">
    <property type="nucleotide sequence ID" value="NC_015174.1"/>
</dbReference>
<sequence>MCRQHSQCIQLVFLLLLAGMGFPAAAAEIDFVRDVRPIFQKHCYTCHGEEKQKSGLRLDIKSEAFKGGDGWGPSVVAGEPDESPLIELVSSDDDVLRMPPEGDPLTADEIATLTRWIEAGAVWPDGVDLAELEDRLDHWAFKPTSRPDIPQVTQQEWPRNAIDRFVLSRLEQEALTPAPEAEPTAWLRRVTLDLIGLPPTPVEVTEFLAAVEQGDDAYAAIVDRLLSSPRYGERWGQHWLDVVRYADTHGFEVNTERPNAWPYRDYVISAMNADTPYDEFIKEQLVGDALGKDAATGFLVTASVLLPGQIGKDEPSKRLARQDSLDEIVNNIGQTFLGLSVGCARCHDHKFDPITAKDYYSMQSFVAGVEYADRAIALPEAEEQARQQRTKLLRQQMKHIEEQLSHVAALAKPRRGHAGKNANTNAEKNVEEFDPVEARFVEFTIHDANLHPKLGLIEPCLDEFEIFTDEALPRNVALAAGGTRVSASGSRSSGKHKLEHINDGQYGNERSWMSDMKGAGRVTFELPQPVRISRIVWSRDRKGEFQDRLPTAYTLKAGLTKESLTTLVDQPPLRAAVSPQRNTDRFSPVRAKRLRFTVLETNNLEPCLDELEIYNAAGENVALAEQGAELTTSGDILVAGRHDPSFVNDGKYGNSSSWMSNETGQGWVQLEFPEEQEIVRVVWGRDRNGKFQDRLPISYRVETAIDDSWRVVADSSDRRPGIADAESSSETTAAGLRFDDMQAVRRLLEEQKALEAEIKRASSRPQVFAGKFRKPDDIHLLRRGDPEQPVEPVKPAVLSAIGDLEFSKDTAEQQRRRELADWIASSENPMTARVMVNRIWQWHFGIGLVETANDFGRNGVKPTHPELLDWLAEEFIRQGWSIKQMHRLITLSATYRQATTYNEAAATKDADVRLLWRYPSRRIEAEAIRDSMLAISGQLNLKMGGRGFNLFNKRGGLSGFTPVESFSGDGLRRMVYAHKVRRERDAVFGAFDCPDAGQSTSRRIESTTPIQALNLFNSLFTIEQAQAFAERVQANNGDDVTTQIRQVYWIGLNREPTADEVADAKPVVRAHGLATLCRALFNSNEFLFFP</sequence>
<dbReference type="HOGENOM" id="CLU_005632_1_0_0"/>
<dbReference type="Pfam" id="PF07587">
    <property type="entry name" value="PSD1"/>
    <property type="match status" value="1"/>
</dbReference>
<dbReference type="InterPro" id="IPR011429">
    <property type="entry name" value="Cyt_c_Planctomycete-type"/>
</dbReference>
<name>F0SI93_RUBBR</name>
<dbReference type="Pfam" id="PF07583">
    <property type="entry name" value="PSCyt2"/>
    <property type="match status" value="1"/>
</dbReference>
<organism evidence="4 5">
    <name type="scientific">Rubinisphaera brasiliensis (strain ATCC 49424 / DSM 5305 / JCM 21570 / IAM 15109 / NBRC 103401 / IFAM 1448)</name>
    <name type="common">Planctomyces brasiliensis</name>
    <dbReference type="NCBI Taxonomy" id="756272"/>
    <lineage>
        <taxon>Bacteria</taxon>
        <taxon>Pseudomonadati</taxon>
        <taxon>Planctomycetota</taxon>
        <taxon>Planctomycetia</taxon>
        <taxon>Planctomycetales</taxon>
        <taxon>Planctomycetaceae</taxon>
        <taxon>Rubinisphaera</taxon>
    </lineage>
</organism>
<dbReference type="AlphaFoldDB" id="F0SI93"/>
<protein>
    <recommendedName>
        <fullName evidence="3">F5/8 type C domain-containing protein</fullName>
    </recommendedName>
</protein>
<dbReference type="InterPro" id="IPR022655">
    <property type="entry name" value="DUF1553"/>
</dbReference>
<evidence type="ECO:0000256" key="1">
    <source>
        <dbReference type="SAM" id="MobiDB-lite"/>
    </source>
</evidence>
<feature type="chain" id="PRO_5003256307" description="F5/8 type C domain-containing protein" evidence="2">
    <location>
        <begin position="27"/>
        <end position="1090"/>
    </location>
</feature>
<proteinExistence type="predicted"/>
<dbReference type="Gene3D" id="1.10.760.10">
    <property type="entry name" value="Cytochrome c-like domain"/>
    <property type="match status" value="1"/>
</dbReference>
<dbReference type="InterPro" id="IPR008979">
    <property type="entry name" value="Galactose-bd-like_sf"/>
</dbReference>
<reference evidence="5" key="1">
    <citation type="submission" date="2011-02" db="EMBL/GenBank/DDBJ databases">
        <title>The complete genome of Planctomyces brasiliensis DSM 5305.</title>
        <authorList>
            <person name="Lucas S."/>
            <person name="Copeland A."/>
            <person name="Lapidus A."/>
            <person name="Bruce D."/>
            <person name="Goodwin L."/>
            <person name="Pitluck S."/>
            <person name="Kyrpides N."/>
            <person name="Mavromatis K."/>
            <person name="Pagani I."/>
            <person name="Ivanova N."/>
            <person name="Ovchinnikova G."/>
            <person name="Lu M."/>
            <person name="Detter J.C."/>
            <person name="Han C."/>
            <person name="Land M."/>
            <person name="Hauser L."/>
            <person name="Markowitz V."/>
            <person name="Cheng J.-F."/>
            <person name="Hugenholtz P."/>
            <person name="Woyke T."/>
            <person name="Wu D."/>
            <person name="Tindall B."/>
            <person name="Pomrenke H.G."/>
            <person name="Brambilla E."/>
            <person name="Klenk H.-P."/>
            <person name="Eisen J.A."/>
        </authorList>
    </citation>
    <scope>NUCLEOTIDE SEQUENCE [LARGE SCALE GENOMIC DNA]</scope>
    <source>
        <strain evidence="5">ATCC 49424 / DSM 5305 / JCM 21570 / NBRC 103401 / IFAM 1448</strain>
    </source>
</reference>
<evidence type="ECO:0000256" key="2">
    <source>
        <dbReference type="SAM" id="SignalP"/>
    </source>
</evidence>
<keyword evidence="5" id="KW-1185">Reference proteome</keyword>
<dbReference type="InterPro" id="IPR011444">
    <property type="entry name" value="DUF1549"/>
</dbReference>
<dbReference type="STRING" id="756272.Plabr_4222"/>
<dbReference type="SUPFAM" id="SSF46626">
    <property type="entry name" value="Cytochrome c"/>
    <property type="match status" value="1"/>
</dbReference>
<dbReference type="eggNOG" id="COG2010">
    <property type="taxonomic scope" value="Bacteria"/>
</dbReference>
<dbReference type="InterPro" id="IPR036909">
    <property type="entry name" value="Cyt_c-like_dom_sf"/>
</dbReference>
<keyword evidence="2" id="KW-0732">Signal</keyword>
<evidence type="ECO:0000259" key="3">
    <source>
        <dbReference type="PROSITE" id="PS50022"/>
    </source>
</evidence>
<dbReference type="PANTHER" id="PTHR35889:SF3">
    <property type="entry name" value="F-BOX DOMAIN-CONTAINING PROTEIN"/>
    <property type="match status" value="1"/>
</dbReference>
<dbReference type="GO" id="GO:0020037">
    <property type="term" value="F:heme binding"/>
    <property type="evidence" value="ECO:0007669"/>
    <property type="project" value="InterPro"/>
</dbReference>
<feature type="region of interest" description="Disordered" evidence="1">
    <location>
        <begin position="485"/>
        <end position="510"/>
    </location>
</feature>
<accession>F0SI93</accession>
<dbReference type="GO" id="GO:0009055">
    <property type="term" value="F:electron transfer activity"/>
    <property type="evidence" value="ECO:0007669"/>
    <property type="project" value="InterPro"/>
</dbReference>
<dbReference type="EMBL" id="CP002546">
    <property type="protein sequence ID" value="ADY61795.1"/>
    <property type="molecule type" value="Genomic_DNA"/>
</dbReference>
<dbReference type="Proteomes" id="UP000006860">
    <property type="component" value="Chromosome"/>
</dbReference>
<dbReference type="Pfam" id="PF07635">
    <property type="entry name" value="PSCyt1"/>
    <property type="match status" value="1"/>
</dbReference>
<evidence type="ECO:0000313" key="5">
    <source>
        <dbReference type="Proteomes" id="UP000006860"/>
    </source>
</evidence>
<dbReference type="InterPro" id="IPR000421">
    <property type="entry name" value="FA58C"/>
</dbReference>
<dbReference type="SUPFAM" id="SSF49785">
    <property type="entry name" value="Galactose-binding domain-like"/>
    <property type="match status" value="2"/>
</dbReference>
<dbReference type="PANTHER" id="PTHR35889">
    <property type="entry name" value="CYCLOINULO-OLIGOSACCHARIDE FRUCTANOTRANSFERASE-RELATED"/>
    <property type="match status" value="1"/>
</dbReference>
<gene>
    <name evidence="4" type="ordered locus">Plabr_4222</name>
</gene>
<evidence type="ECO:0000313" key="4">
    <source>
        <dbReference type="EMBL" id="ADY61795.1"/>
    </source>
</evidence>
<dbReference type="PROSITE" id="PS50022">
    <property type="entry name" value="FA58C_3"/>
    <property type="match status" value="1"/>
</dbReference>
<feature type="signal peptide" evidence="2">
    <location>
        <begin position="1"/>
        <end position="26"/>
    </location>
</feature>